<evidence type="ECO:0000256" key="11">
    <source>
        <dbReference type="SAM" id="Phobius"/>
    </source>
</evidence>
<comment type="caution">
    <text evidence="13">The sequence shown here is derived from an EMBL/GenBank/DDBJ whole genome shotgun (WGS) entry which is preliminary data.</text>
</comment>
<keyword evidence="4" id="KW-0813">Transport</keyword>
<protein>
    <submittedName>
        <fullName evidence="13">SEC22-like protein A, vesicle trafficking protein</fullName>
    </submittedName>
</protein>
<evidence type="ECO:0000259" key="12">
    <source>
        <dbReference type="PROSITE" id="PS50859"/>
    </source>
</evidence>
<reference evidence="13 14" key="1">
    <citation type="journal article" date="2020" name="Nature">
        <title>Six reference-quality genomes reveal evolution of bat adaptations.</title>
        <authorList>
            <person name="Jebb D."/>
            <person name="Huang Z."/>
            <person name="Pippel M."/>
            <person name="Hughes G.M."/>
            <person name="Lavrichenko K."/>
            <person name="Devanna P."/>
            <person name="Winkler S."/>
            <person name="Jermiin L.S."/>
            <person name="Skirmuntt E.C."/>
            <person name="Katzourakis A."/>
            <person name="Burkitt-Gray L."/>
            <person name="Ray D.A."/>
            <person name="Sullivan K.A.M."/>
            <person name="Roscito J.G."/>
            <person name="Kirilenko B.M."/>
            <person name="Davalos L.M."/>
            <person name="Corthals A.P."/>
            <person name="Power M.L."/>
            <person name="Jones G."/>
            <person name="Ransome R.D."/>
            <person name="Dechmann D.K.N."/>
            <person name="Locatelli A.G."/>
            <person name="Puechmaille S.J."/>
            <person name="Fedrigo O."/>
            <person name="Jarvis E.D."/>
            <person name="Hiller M."/>
            <person name="Vernes S.C."/>
            <person name="Myers E.W."/>
            <person name="Teeling E.C."/>
        </authorList>
    </citation>
    <scope>NUCLEOTIDE SEQUENCE [LARGE SCALE GENOMIC DNA]</scope>
    <source>
        <strain evidence="13">MRhiFer1</strain>
        <tissue evidence="13">Lung</tissue>
    </source>
</reference>
<dbReference type="PROSITE" id="PS50859">
    <property type="entry name" value="LONGIN"/>
    <property type="match status" value="1"/>
</dbReference>
<keyword evidence="5 11" id="KW-0812">Transmembrane</keyword>
<dbReference type="SMART" id="SM01270">
    <property type="entry name" value="Longin"/>
    <property type="match status" value="1"/>
</dbReference>
<evidence type="ECO:0000256" key="8">
    <source>
        <dbReference type="ARBA" id="ARBA00022927"/>
    </source>
</evidence>
<evidence type="ECO:0000256" key="7">
    <source>
        <dbReference type="ARBA" id="ARBA00022892"/>
    </source>
</evidence>
<dbReference type="GO" id="GO:0006888">
    <property type="term" value="P:endoplasmic reticulum to Golgi vesicle-mediated transport"/>
    <property type="evidence" value="ECO:0007669"/>
    <property type="project" value="InterPro"/>
</dbReference>
<evidence type="ECO:0000313" key="13">
    <source>
        <dbReference type="EMBL" id="KAF6385462.1"/>
    </source>
</evidence>
<keyword evidence="9 11" id="KW-1133">Transmembrane helix</keyword>
<feature type="transmembrane region" description="Helical" evidence="11">
    <location>
        <begin position="254"/>
        <end position="273"/>
    </location>
</feature>
<evidence type="ECO:0000256" key="9">
    <source>
        <dbReference type="ARBA" id="ARBA00022989"/>
    </source>
</evidence>
<evidence type="ECO:0000256" key="6">
    <source>
        <dbReference type="ARBA" id="ARBA00022824"/>
    </source>
</evidence>
<keyword evidence="7" id="KW-0931">ER-Golgi transport</keyword>
<keyword evidence="10 11" id="KW-0472">Membrane</keyword>
<evidence type="ECO:0000256" key="2">
    <source>
        <dbReference type="ARBA" id="ARBA00004477"/>
    </source>
</evidence>
<dbReference type="SUPFAM" id="SSF64356">
    <property type="entry name" value="SNARE-like"/>
    <property type="match status" value="1"/>
</dbReference>
<organism evidence="13 14">
    <name type="scientific">Rhinolophus ferrumequinum</name>
    <name type="common">Greater horseshoe bat</name>
    <dbReference type="NCBI Taxonomy" id="59479"/>
    <lineage>
        <taxon>Eukaryota</taxon>
        <taxon>Metazoa</taxon>
        <taxon>Chordata</taxon>
        <taxon>Craniata</taxon>
        <taxon>Vertebrata</taxon>
        <taxon>Euteleostomi</taxon>
        <taxon>Mammalia</taxon>
        <taxon>Eutheria</taxon>
        <taxon>Laurasiatheria</taxon>
        <taxon>Chiroptera</taxon>
        <taxon>Yinpterochiroptera</taxon>
        <taxon>Rhinolophoidea</taxon>
        <taxon>Rhinolophidae</taxon>
        <taxon>Rhinolophinae</taxon>
        <taxon>Rhinolophus</taxon>
    </lineage>
</organism>
<dbReference type="InterPro" id="IPR010908">
    <property type="entry name" value="Longin_dom"/>
</dbReference>
<dbReference type="PANTHER" id="PTHR46258">
    <property type="entry name" value="LONGIN DOMAIN-CONTAINING PROTEIN"/>
    <property type="match status" value="1"/>
</dbReference>
<dbReference type="AlphaFoldDB" id="A0A7J8AG61"/>
<feature type="transmembrane region" description="Helical" evidence="11">
    <location>
        <begin position="188"/>
        <end position="208"/>
    </location>
</feature>
<dbReference type="PANTHER" id="PTHR46258:SF3">
    <property type="entry name" value="VESICLE-TRAFFICKING PROTEIN SEC22A"/>
    <property type="match status" value="1"/>
</dbReference>
<dbReference type="Pfam" id="PF13774">
    <property type="entry name" value="Longin"/>
    <property type="match status" value="1"/>
</dbReference>
<dbReference type="InterPro" id="IPR043546">
    <property type="entry name" value="Sec22a/c"/>
</dbReference>
<evidence type="ECO:0000313" key="14">
    <source>
        <dbReference type="Proteomes" id="UP000585614"/>
    </source>
</evidence>
<name>A0A7J8AG61_RHIFE</name>
<dbReference type="Proteomes" id="UP000585614">
    <property type="component" value="Unassembled WGS sequence"/>
</dbReference>
<evidence type="ECO:0000256" key="3">
    <source>
        <dbReference type="ARBA" id="ARBA00008025"/>
    </source>
</evidence>
<evidence type="ECO:0000256" key="10">
    <source>
        <dbReference type="ARBA" id="ARBA00023136"/>
    </source>
</evidence>
<evidence type="ECO:0000256" key="5">
    <source>
        <dbReference type="ARBA" id="ARBA00022692"/>
    </source>
</evidence>
<comment type="function">
    <text evidence="1">May be involved in vesicle transport between the ER and the Golgi complex.</text>
</comment>
<dbReference type="EMBL" id="JACAGC010000002">
    <property type="protein sequence ID" value="KAF6385462.1"/>
    <property type="molecule type" value="Genomic_DNA"/>
</dbReference>
<dbReference type="GO" id="GO:0005789">
    <property type="term" value="C:endoplasmic reticulum membrane"/>
    <property type="evidence" value="ECO:0007669"/>
    <property type="project" value="UniProtKB-SubCell"/>
</dbReference>
<dbReference type="CDD" id="cd14824">
    <property type="entry name" value="Longin"/>
    <property type="match status" value="1"/>
</dbReference>
<proteinExistence type="inferred from homology"/>
<dbReference type="Pfam" id="PF25970">
    <property type="entry name" value="SEC22a_C"/>
    <property type="match status" value="1"/>
</dbReference>
<comment type="subcellular location">
    <subcellularLocation>
        <location evidence="2">Endoplasmic reticulum membrane</location>
        <topology evidence="2">Multi-pass membrane protein</topology>
    </subcellularLocation>
</comment>
<gene>
    <name evidence="13" type="ORF">mRhiFer1_014995</name>
</gene>
<evidence type="ECO:0000256" key="1">
    <source>
        <dbReference type="ARBA" id="ARBA00003595"/>
    </source>
</evidence>
<dbReference type="Gene3D" id="3.30.450.50">
    <property type="entry name" value="Longin domain"/>
    <property type="match status" value="1"/>
</dbReference>
<keyword evidence="8" id="KW-0653">Protein transport</keyword>
<sequence>MSMILSASVLRVRDGLPLSASTDYEQGTGLQECRKYSKMLSRKLAQLPDRCTLKTGHYHINLISSLGVSYMMLCTENYPNVLAFSFLDELQKEFITTYNTMKTNSAVRPYCFIEFDNFIQRTKQRYNNPRSLSTKINLSDMQMEIKLRPPYQISMCELGPANGVTSAFSVDYKGAGKISSAHQRLEPATLSGIVALILSVLCGALNLIRGFHAIESLLQCYLLVYYTGWRNVKSFLTFGLICLCNMYLYELRNLWQLFFHVTVGAFVTLQIWLRQAQGKAPDYDV</sequence>
<keyword evidence="6" id="KW-0256">Endoplasmic reticulum</keyword>
<dbReference type="InterPro" id="IPR059071">
    <property type="entry name" value="SEC22a-c_C"/>
</dbReference>
<feature type="transmembrane region" description="Helical" evidence="11">
    <location>
        <begin position="229"/>
        <end position="248"/>
    </location>
</feature>
<comment type="similarity">
    <text evidence="3">Belongs to the synaptobrevin family.</text>
</comment>
<feature type="domain" description="Longin" evidence="12">
    <location>
        <begin position="8"/>
        <end position="119"/>
    </location>
</feature>
<evidence type="ECO:0000256" key="4">
    <source>
        <dbReference type="ARBA" id="ARBA00022448"/>
    </source>
</evidence>
<dbReference type="InterPro" id="IPR011012">
    <property type="entry name" value="Longin-like_dom_sf"/>
</dbReference>
<accession>A0A7J8AG61</accession>
<dbReference type="GO" id="GO:0015031">
    <property type="term" value="P:protein transport"/>
    <property type="evidence" value="ECO:0007669"/>
    <property type="project" value="UniProtKB-KW"/>
</dbReference>